<protein>
    <recommendedName>
        <fullName evidence="3">STAS/SEC14 domain-containing protein</fullName>
    </recommendedName>
</protein>
<dbReference type="Proteomes" id="UP000466535">
    <property type="component" value="Unassembled WGS sequence"/>
</dbReference>
<proteinExistence type="predicted"/>
<dbReference type="RefSeq" id="WP_159762869.1">
    <property type="nucleotide sequence ID" value="NZ_WUUT01000001.1"/>
</dbReference>
<name>A0A6B0T7A0_9EURY</name>
<evidence type="ECO:0000313" key="1">
    <source>
        <dbReference type="EMBL" id="MXR50770.1"/>
    </source>
</evidence>
<accession>A0A6B0T7A0</accession>
<evidence type="ECO:0000313" key="2">
    <source>
        <dbReference type="Proteomes" id="UP000466535"/>
    </source>
</evidence>
<comment type="caution">
    <text evidence="1">The sequence shown here is derived from an EMBL/GenBank/DDBJ whole genome shotgun (WGS) entry which is preliminary data.</text>
</comment>
<dbReference type="OrthoDB" id="270772at2157"/>
<dbReference type="EMBL" id="WUUT01000001">
    <property type="protein sequence ID" value="MXR50770.1"/>
    <property type="molecule type" value="Genomic_DNA"/>
</dbReference>
<organism evidence="1 2">
    <name type="scientific">Halovenus carboxidivorans</name>
    <dbReference type="NCBI Taxonomy" id="2692199"/>
    <lineage>
        <taxon>Archaea</taxon>
        <taxon>Methanobacteriati</taxon>
        <taxon>Methanobacteriota</taxon>
        <taxon>Stenosarchaea group</taxon>
        <taxon>Halobacteria</taxon>
        <taxon>Halobacteriales</taxon>
        <taxon>Haloarculaceae</taxon>
        <taxon>Halovenus</taxon>
    </lineage>
</organism>
<gene>
    <name evidence="1" type="ORF">GRX03_04005</name>
</gene>
<keyword evidence="2" id="KW-1185">Reference proteome</keyword>
<sequence length="124" mass="13835">MSRSQQTPFEYSFETRGDVLVLDLTDWSGGTEAMDEAEADWLSKAGRAHITATVTEFSPETTLGRETQDHLARAWSENAREANVEKLAFVSEGIKARAVSANLDVPQEIKTFKSVEEAVEWARE</sequence>
<dbReference type="AlphaFoldDB" id="A0A6B0T7A0"/>
<reference evidence="1 2" key="1">
    <citation type="submission" date="2019-12" db="EMBL/GenBank/DDBJ databases">
        <title>Isolation and characterization of three novel carbon monoxide-oxidizing members of Halobacteria from salione crusts and soils.</title>
        <authorList>
            <person name="Myers M.R."/>
            <person name="King G.M."/>
        </authorList>
    </citation>
    <scope>NUCLEOTIDE SEQUENCE [LARGE SCALE GENOMIC DNA]</scope>
    <source>
        <strain evidence="1 2">WSH3</strain>
    </source>
</reference>
<evidence type="ECO:0008006" key="3">
    <source>
        <dbReference type="Google" id="ProtNLM"/>
    </source>
</evidence>